<feature type="repeat" description="PPR" evidence="3">
    <location>
        <begin position="22"/>
        <end position="56"/>
    </location>
</feature>
<dbReference type="FunFam" id="1.25.40.10:FF:000212">
    <property type="entry name" value="Pentatricopeptide repeat-containing protein At2g03380, mitochondrial"/>
    <property type="match status" value="1"/>
</dbReference>
<dbReference type="EMBL" id="JACGWL010000005">
    <property type="protein sequence ID" value="KAK4403073.1"/>
    <property type="molecule type" value="Genomic_DNA"/>
</dbReference>
<dbReference type="NCBIfam" id="TIGR00756">
    <property type="entry name" value="PPR"/>
    <property type="match status" value="2"/>
</dbReference>
<dbReference type="InterPro" id="IPR046848">
    <property type="entry name" value="E_motif"/>
</dbReference>
<dbReference type="GO" id="GO:0009451">
    <property type="term" value="P:RNA modification"/>
    <property type="evidence" value="ECO:0007669"/>
    <property type="project" value="InterPro"/>
</dbReference>
<evidence type="ECO:0000256" key="1">
    <source>
        <dbReference type="ARBA" id="ARBA00022737"/>
    </source>
</evidence>
<evidence type="ECO:0000256" key="2">
    <source>
        <dbReference type="ARBA" id="ARBA00061659"/>
    </source>
</evidence>
<dbReference type="PANTHER" id="PTHR47926:SF344">
    <property type="entry name" value="OS07G0636900 PROTEIN"/>
    <property type="match status" value="1"/>
</dbReference>
<evidence type="ECO:0000313" key="5">
    <source>
        <dbReference type="Proteomes" id="UP001289374"/>
    </source>
</evidence>
<evidence type="ECO:0000256" key="3">
    <source>
        <dbReference type="PROSITE-ProRule" id="PRU00708"/>
    </source>
</evidence>
<dbReference type="AlphaFoldDB" id="A0AAE1X0N4"/>
<dbReference type="InterPro" id="IPR002885">
    <property type="entry name" value="PPR_rpt"/>
</dbReference>
<reference evidence="4" key="1">
    <citation type="submission" date="2020-06" db="EMBL/GenBank/DDBJ databases">
        <authorList>
            <person name="Li T."/>
            <person name="Hu X."/>
            <person name="Zhang T."/>
            <person name="Song X."/>
            <person name="Zhang H."/>
            <person name="Dai N."/>
            <person name="Sheng W."/>
            <person name="Hou X."/>
            <person name="Wei L."/>
        </authorList>
    </citation>
    <scope>NUCLEOTIDE SEQUENCE</scope>
    <source>
        <strain evidence="4">K16</strain>
        <tissue evidence="4">Leaf</tissue>
    </source>
</reference>
<sequence>MYARCGDLQMAQRVFDNMTERSIVSWSAMIGGYAMHGYIDDSISLFNRMVELGIKPNDVTFMNILSACSHAGYVEKGKFYFNSMVRDFGIMPNSEHYACLVDLLSRAGDLHGAFEVINSMPFPADASIWGALVNGCRIHQRLDFLNGIKRDLVNMDADDSGYYTLLSNLFAEGGNWNESKVVKSRMRSLALKKVHGYSMIETESNS</sequence>
<keyword evidence="1" id="KW-0677">Repeat</keyword>
<dbReference type="Pfam" id="PF01535">
    <property type="entry name" value="PPR"/>
    <property type="match status" value="1"/>
</dbReference>
<dbReference type="Proteomes" id="UP001289374">
    <property type="component" value="Unassembled WGS sequence"/>
</dbReference>
<name>A0AAE1X0N4_9LAMI</name>
<reference evidence="4" key="2">
    <citation type="journal article" date="2024" name="Plant">
        <title>Genomic evolution and insights into agronomic trait innovations of Sesamum species.</title>
        <authorList>
            <person name="Miao H."/>
            <person name="Wang L."/>
            <person name="Qu L."/>
            <person name="Liu H."/>
            <person name="Sun Y."/>
            <person name="Le M."/>
            <person name="Wang Q."/>
            <person name="Wei S."/>
            <person name="Zheng Y."/>
            <person name="Lin W."/>
            <person name="Duan Y."/>
            <person name="Cao H."/>
            <person name="Xiong S."/>
            <person name="Wang X."/>
            <person name="Wei L."/>
            <person name="Li C."/>
            <person name="Ma Q."/>
            <person name="Ju M."/>
            <person name="Zhao R."/>
            <person name="Li G."/>
            <person name="Mu C."/>
            <person name="Tian Q."/>
            <person name="Mei H."/>
            <person name="Zhang T."/>
            <person name="Gao T."/>
            <person name="Zhang H."/>
        </authorList>
    </citation>
    <scope>NUCLEOTIDE SEQUENCE</scope>
    <source>
        <strain evidence="4">K16</strain>
    </source>
</reference>
<dbReference type="Gene3D" id="1.25.40.10">
    <property type="entry name" value="Tetratricopeptide repeat domain"/>
    <property type="match status" value="1"/>
</dbReference>
<comment type="caution">
    <text evidence="4">The sequence shown here is derived from an EMBL/GenBank/DDBJ whole genome shotgun (WGS) entry which is preliminary data.</text>
</comment>
<dbReference type="PROSITE" id="PS51375">
    <property type="entry name" value="PPR"/>
    <property type="match status" value="1"/>
</dbReference>
<comment type="similarity">
    <text evidence="2">Belongs to the PPR family. PCMP-E subfamily.</text>
</comment>
<gene>
    <name evidence="4" type="ORF">Sango_1048000</name>
</gene>
<protein>
    <submittedName>
        <fullName evidence="4">Pentatricopeptide repeat-containing protein</fullName>
    </submittedName>
</protein>
<proteinExistence type="inferred from homology"/>
<dbReference type="InterPro" id="IPR046960">
    <property type="entry name" value="PPR_At4g14850-like_plant"/>
</dbReference>
<evidence type="ECO:0000313" key="4">
    <source>
        <dbReference type="EMBL" id="KAK4403073.1"/>
    </source>
</evidence>
<dbReference type="PANTHER" id="PTHR47926">
    <property type="entry name" value="PENTATRICOPEPTIDE REPEAT-CONTAINING PROTEIN"/>
    <property type="match status" value="1"/>
</dbReference>
<accession>A0AAE1X0N4</accession>
<dbReference type="Pfam" id="PF13041">
    <property type="entry name" value="PPR_2"/>
    <property type="match status" value="1"/>
</dbReference>
<dbReference type="GO" id="GO:0003723">
    <property type="term" value="F:RNA binding"/>
    <property type="evidence" value="ECO:0007669"/>
    <property type="project" value="InterPro"/>
</dbReference>
<dbReference type="InterPro" id="IPR011990">
    <property type="entry name" value="TPR-like_helical_dom_sf"/>
</dbReference>
<organism evidence="4 5">
    <name type="scientific">Sesamum angolense</name>
    <dbReference type="NCBI Taxonomy" id="2727404"/>
    <lineage>
        <taxon>Eukaryota</taxon>
        <taxon>Viridiplantae</taxon>
        <taxon>Streptophyta</taxon>
        <taxon>Embryophyta</taxon>
        <taxon>Tracheophyta</taxon>
        <taxon>Spermatophyta</taxon>
        <taxon>Magnoliopsida</taxon>
        <taxon>eudicotyledons</taxon>
        <taxon>Gunneridae</taxon>
        <taxon>Pentapetalae</taxon>
        <taxon>asterids</taxon>
        <taxon>lamiids</taxon>
        <taxon>Lamiales</taxon>
        <taxon>Pedaliaceae</taxon>
        <taxon>Sesamum</taxon>
    </lineage>
</organism>
<dbReference type="Pfam" id="PF20431">
    <property type="entry name" value="E_motif"/>
    <property type="match status" value="1"/>
</dbReference>
<keyword evidence="5" id="KW-1185">Reference proteome</keyword>